<organism evidence="5 6">
    <name type="scientific">Mammaliicoccus sciuri</name>
    <name type="common">Staphylococcus sciuri</name>
    <dbReference type="NCBI Taxonomy" id="1296"/>
    <lineage>
        <taxon>Bacteria</taxon>
        <taxon>Bacillati</taxon>
        <taxon>Bacillota</taxon>
        <taxon>Bacilli</taxon>
        <taxon>Bacillales</taxon>
        <taxon>Staphylococcaceae</taxon>
        <taxon>Mammaliicoccus</taxon>
    </lineage>
</organism>
<dbReference type="GO" id="GO:0044281">
    <property type="term" value="P:small molecule metabolic process"/>
    <property type="evidence" value="ECO:0007669"/>
    <property type="project" value="UniProtKB-ARBA"/>
</dbReference>
<reference evidence="5" key="1">
    <citation type="submission" date="2022-07" db="EMBL/GenBank/DDBJ databases">
        <title>Bacterial species isolated from the porcine tonsil microbiota.</title>
        <authorList>
            <person name="Oliveira I.M.F."/>
        </authorList>
    </citation>
    <scope>NUCLEOTIDE SEQUENCE</scope>
    <source>
        <strain evidence="5">8QC2O2</strain>
    </source>
</reference>
<dbReference type="InterPro" id="IPR041492">
    <property type="entry name" value="HAD_2"/>
</dbReference>
<name>A0AAW5LK49_MAMSC</name>
<dbReference type="AlphaFoldDB" id="A0AAW5LK49"/>
<keyword evidence="4" id="KW-0460">Magnesium</keyword>
<evidence type="ECO:0000256" key="2">
    <source>
        <dbReference type="ARBA" id="ARBA00022723"/>
    </source>
</evidence>
<comment type="caution">
    <text evidence="5">The sequence shown here is derived from an EMBL/GenBank/DDBJ whole genome shotgun (WGS) entry which is preliminary data.</text>
</comment>
<dbReference type="InterPro" id="IPR023214">
    <property type="entry name" value="HAD_sf"/>
</dbReference>
<dbReference type="SFLD" id="SFLDS00003">
    <property type="entry name" value="Haloacid_Dehalogenase"/>
    <property type="match status" value="1"/>
</dbReference>
<evidence type="ECO:0000256" key="1">
    <source>
        <dbReference type="ARBA" id="ARBA00001946"/>
    </source>
</evidence>
<proteinExistence type="predicted"/>
<dbReference type="NCBIfam" id="TIGR01549">
    <property type="entry name" value="HAD-SF-IA-v1"/>
    <property type="match status" value="1"/>
</dbReference>
<dbReference type="InterPro" id="IPR006439">
    <property type="entry name" value="HAD-SF_hydro_IA"/>
</dbReference>
<dbReference type="Gene3D" id="3.40.50.1000">
    <property type="entry name" value="HAD superfamily/HAD-like"/>
    <property type="match status" value="1"/>
</dbReference>
<protein>
    <submittedName>
        <fullName evidence="5">HAD family hydrolase</fullName>
    </submittedName>
</protein>
<dbReference type="Proteomes" id="UP001204068">
    <property type="component" value="Unassembled WGS sequence"/>
</dbReference>
<dbReference type="PRINTS" id="PR00413">
    <property type="entry name" value="HADHALOGNASE"/>
</dbReference>
<gene>
    <name evidence="5" type="ORF">NQ032_00430</name>
</gene>
<dbReference type="GO" id="GO:0046872">
    <property type="term" value="F:metal ion binding"/>
    <property type="evidence" value="ECO:0007669"/>
    <property type="project" value="UniProtKB-KW"/>
</dbReference>
<dbReference type="SUPFAM" id="SSF56784">
    <property type="entry name" value="HAD-like"/>
    <property type="match status" value="1"/>
</dbReference>
<dbReference type="GO" id="GO:0016791">
    <property type="term" value="F:phosphatase activity"/>
    <property type="evidence" value="ECO:0007669"/>
    <property type="project" value="TreeGrafter"/>
</dbReference>
<dbReference type="InterPro" id="IPR036412">
    <property type="entry name" value="HAD-like_sf"/>
</dbReference>
<evidence type="ECO:0000313" key="6">
    <source>
        <dbReference type="Proteomes" id="UP001204068"/>
    </source>
</evidence>
<keyword evidence="2" id="KW-0479">Metal-binding</keyword>
<dbReference type="PANTHER" id="PTHR46470">
    <property type="entry name" value="N-ACYLNEURAMINATE-9-PHOSPHATASE"/>
    <property type="match status" value="1"/>
</dbReference>
<dbReference type="Pfam" id="PF13419">
    <property type="entry name" value="HAD_2"/>
    <property type="match status" value="1"/>
</dbReference>
<dbReference type="InterPro" id="IPR051400">
    <property type="entry name" value="HAD-like_hydrolase"/>
</dbReference>
<dbReference type="Gene3D" id="1.10.150.520">
    <property type="match status" value="1"/>
</dbReference>
<dbReference type="SFLD" id="SFLDG01129">
    <property type="entry name" value="C1.5:_HAD__Beta-PGM__Phosphata"/>
    <property type="match status" value="1"/>
</dbReference>
<dbReference type="RefSeq" id="WP_231401426.1">
    <property type="nucleotide sequence ID" value="NZ_CP064868.1"/>
</dbReference>
<comment type="cofactor">
    <cofactor evidence="1">
        <name>Mg(2+)</name>
        <dbReference type="ChEBI" id="CHEBI:18420"/>
    </cofactor>
</comment>
<sequence length="254" mass="29773">MYIKIVLLSLWNSLKCFYERDDDMCSCDIQAIIFDLEDTLVDREKSRMKFLEEQFERFHELMVTVQRRDFEKVYLTLNPYGIEDVEWVYQELVKRLNIERISWKTFYNDYKMHHYRYHFPFYDTLVALDKLRSMGYKLGVVANGKSEEITHVMNAIGIYPYIHYVSTSDEVGAMKPDPIIFEDILKHLGITAHHALYVGDCPLNDIAAAHAMGMKTAWMANSVIGTPEEHELDYTIESLSDLIDVCKQIERGEA</sequence>
<accession>A0AAW5LK49</accession>
<evidence type="ECO:0000256" key="3">
    <source>
        <dbReference type="ARBA" id="ARBA00022801"/>
    </source>
</evidence>
<evidence type="ECO:0000256" key="4">
    <source>
        <dbReference type="ARBA" id="ARBA00022842"/>
    </source>
</evidence>
<keyword evidence="3 5" id="KW-0378">Hydrolase</keyword>
<dbReference type="EMBL" id="JANILD010000001">
    <property type="protein sequence ID" value="MCQ9302079.1"/>
    <property type="molecule type" value="Genomic_DNA"/>
</dbReference>
<dbReference type="PANTHER" id="PTHR46470:SF2">
    <property type="entry name" value="GLYCERALDEHYDE 3-PHOSPHATE PHOSPHATASE"/>
    <property type="match status" value="1"/>
</dbReference>
<evidence type="ECO:0000313" key="5">
    <source>
        <dbReference type="EMBL" id="MCQ9302079.1"/>
    </source>
</evidence>